<dbReference type="GO" id="GO:0004129">
    <property type="term" value="F:cytochrome-c oxidase activity"/>
    <property type="evidence" value="ECO:0007669"/>
    <property type="project" value="InterPro"/>
</dbReference>
<dbReference type="AlphaFoldDB" id="A0A2S4HKC2"/>
<dbReference type="PANTHER" id="PTHR11403:SF6">
    <property type="entry name" value="NITRIC OXIDE REDUCTASE SUBUNIT E"/>
    <property type="match status" value="1"/>
</dbReference>
<evidence type="ECO:0000313" key="9">
    <source>
        <dbReference type="EMBL" id="POP54433.1"/>
    </source>
</evidence>
<keyword evidence="3 6" id="KW-0812">Transmembrane</keyword>
<evidence type="ECO:0000256" key="2">
    <source>
        <dbReference type="ARBA" id="ARBA00010581"/>
    </source>
</evidence>
<feature type="transmembrane region" description="Helical" evidence="7">
    <location>
        <begin position="60"/>
        <end position="79"/>
    </location>
</feature>
<evidence type="ECO:0000259" key="8">
    <source>
        <dbReference type="PROSITE" id="PS50253"/>
    </source>
</evidence>
<feature type="transmembrane region" description="Helical" evidence="7">
    <location>
        <begin position="18"/>
        <end position="40"/>
    </location>
</feature>
<dbReference type="GO" id="GO:0005886">
    <property type="term" value="C:plasma membrane"/>
    <property type="evidence" value="ECO:0007669"/>
    <property type="project" value="UniProtKB-SubCell"/>
</dbReference>
<protein>
    <submittedName>
        <fullName evidence="9">Cytochrome-c oxidase</fullName>
    </submittedName>
</protein>
<accession>A0A2S4HKC2</accession>
<proteinExistence type="inferred from homology"/>
<evidence type="ECO:0000256" key="3">
    <source>
        <dbReference type="ARBA" id="ARBA00022692"/>
    </source>
</evidence>
<gene>
    <name evidence="9" type="ORF">C0068_01910</name>
</gene>
<dbReference type="Proteomes" id="UP000237222">
    <property type="component" value="Unassembled WGS sequence"/>
</dbReference>
<evidence type="ECO:0000256" key="4">
    <source>
        <dbReference type="ARBA" id="ARBA00022989"/>
    </source>
</evidence>
<name>A0A2S4HKC2_9GAMM</name>
<comment type="caution">
    <text evidence="9">The sequence shown here is derived from an EMBL/GenBank/DDBJ whole genome shotgun (WGS) entry which is preliminary data.</text>
</comment>
<dbReference type="SUPFAM" id="SSF81452">
    <property type="entry name" value="Cytochrome c oxidase subunit III-like"/>
    <property type="match status" value="1"/>
</dbReference>
<comment type="subcellular location">
    <subcellularLocation>
        <location evidence="6">Cell membrane</location>
        <topology evidence="6">Multi-pass membrane protein</topology>
    </subcellularLocation>
    <subcellularLocation>
        <location evidence="1">Membrane</location>
        <topology evidence="1">Multi-pass membrane protein</topology>
    </subcellularLocation>
</comment>
<comment type="similarity">
    <text evidence="2 6">Belongs to the cytochrome c oxidase subunit 3 family.</text>
</comment>
<organism evidence="9 10">
    <name type="scientific">Zhongshania marina</name>
    <dbReference type="NCBI Taxonomy" id="2304603"/>
    <lineage>
        <taxon>Bacteria</taxon>
        <taxon>Pseudomonadati</taxon>
        <taxon>Pseudomonadota</taxon>
        <taxon>Gammaproteobacteria</taxon>
        <taxon>Cellvibrionales</taxon>
        <taxon>Spongiibacteraceae</taxon>
        <taxon>Zhongshania</taxon>
    </lineage>
</organism>
<evidence type="ECO:0000256" key="6">
    <source>
        <dbReference type="RuleBase" id="RU003376"/>
    </source>
</evidence>
<dbReference type="Pfam" id="PF00510">
    <property type="entry name" value="COX3"/>
    <property type="match status" value="1"/>
</dbReference>
<feature type="domain" description="Heme-copper oxidase subunit III family profile" evidence="8">
    <location>
        <begin position="20"/>
        <end position="194"/>
    </location>
</feature>
<keyword evidence="4 7" id="KW-1133">Transmembrane helix</keyword>
<keyword evidence="5 7" id="KW-0472">Membrane</keyword>
<feature type="transmembrane region" description="Helical" evidence="7">
    <location>
        <begin position="167"/>
        <end position="193"/>
    </location>
</feature>
<dbReference type="EMBL" id="PQGG01000006">
    <property type="protein sequence ID" value="POP54433.1"/>
    <property type="molecule type" value="Genomic_DNA"/>
</dbReference>
<dbReference type="PANTHER" id="PTHR11403">
    <property type="entry name" value="CYTOCHROME C OXIDASE SUBUNIT III"/>
    <property type="match status" value="1"/>
</dbReference>
<evidence type="ECO:0000313" key="10">
    <source>
        <dbReference type="Proteomes" id="UP000237222"/>
    </source>
</evidence>
<dbReference type="InterPro" id="IPR024791">
    <property type="entry name" value="Cyt_c/ubiquinol_Oxase_su3"/>
</dbReference>
<dbReference type="InterPro" id="IPR013833">
    <property type="entry name" value="Cyt_c_oxidase_su3_a-hlx"/>
</dbReference>
<feature type="transmembrane region" description="Helical" evidence="7">
    <location>
        <begin position="130"/>
        <end position="155"/>
    </location>
</feature>
<reference evidence="9" key="1">
    <citation type="submission" date="2018-01" db="EMBL/GenBank/DDBJ databases">
        <authorList>
            <person name="Yu X.-D."/>
        </authorList>
    </citation>
    <scope>NUCLEOTIDE SEQUENCE</scope>
    <source>
        <strain evidence="9">ZX-21</strain>
    </source>
</reference>
<dbReference type="PROSITE" id="PS50253">
    <property type="entry name" value="COX3"/>
    <property type="match status" value="1"/>
</dbReference>
<dbReference type="GO" id="GO:0019646">
    <property type="term" value="P:aerobic electron transport chain"/>
    <property type="evidence" value="ECO:0007669"/>
    <property type="project" value="InterPro"/>
</dbReference>
<sequence>MNTGISSMSKPKRITGDAIIWVMILGDMTNFMIGFAYYGYLRNADLALFRQSQETLSIPIGASNSLIMLFSSWLMVLALSCVRQGRHKQAANFVLGALACGLAFTALKAWEFAQKAEAGIHFLTNDFYTLYYTLTGLHFTHVVVGTGLLACYAYILKNKPMTPGKVFYFETAAIYWHMVDLLWIVIFTLMYLLP</sequence>
<feature type="transmembrane region" description="Helical" evidence="7">
    <location>
        <begin position="91"/>
        <end position="110"/>
    </location>
</feature>
<dbReference type="Gene3D" id="1.20.120.80">
    <property type="entry name" value="Cytochrome c oxidase, subunit III, four-helix bundle"/>
    <property type="match status" value="1"/>
</dbReference>
<evidence type="ECO:0000256" key="5">
    <source>
        <dbReference type="ARBA" id="ARBA00023136"/>
    </source>
</evidence>
<dbReference type="InterPro" id="IPR035973">
    <property type="entry name" value="Cyt_c_oxidase_su3-like_sf"/>
</dbReference>
<evidence type="ECO:0000256" key="7">
    <source>
        <dbReference type="SAM" id="Phobius"/>
    </source>
</evidence>
<evidence type="ECO:0000256" key="1">
    <source>
        <dbReference type="ARBA" id="ARBA00004141"/>
    </source>
</evidence>
<dbReference type="InterPro" id="IPR000298">
    <property type="entry name" value="Cyt_c_oxidase-like_su3"/>
</dbReference>